<evidence type="ECO:0000313" key="2">
    <source>
        <dbReference type="EMBL" id="KAH3668838.1"/>
    </source>
</evidence>
<keyword evidence="3" id="KW-1185">Reference proteome</keyword>
<comment type="caution">
    <text evidence="2">The sequence shown here is derived from an EMBL/GenBank/DDBJ whole genome shotgun (WGS) entry which is preliminary data.</text>
</comment>
<organism evidence="2 3">
    <name type="scientific">Ogataea philodendri</name>
    <dbReference type="NCBI Taxonomy" id="1378263"/>
    <lineage>
        <taxon>Eukaryota</taxon>
        <taxon>Fungi</taxon>
        <taxon>Dikarya</taxon>
        <taxon>Ascomycota</taxon>
        <taxon>Saccharomycotina</taxon>
        <taxon>Pichiomycetes</taxon>
        <taxon>Pichiales</taxon>
        <taxon>Pichiaceae</taxon>
        <taxon>Ogataea</taxon>
    </lineage>
</organism>
<dbReference type="Proteomes" id="UP000769157">
    <property type="component" value="Unassembled WGS sequence"/>
</dbReference>
<dbReference type="EMBL" id="JAEUBE010000158">
    <property type="protein sequence ID" value="KAH3668838.1"/>
    <property type="molecule type" value="Genomic_DNA"/>
</dbReference>
<feature type="region of interest" description="Disordered" evidence="1">
    <location>
        <begin position="81"/>
        <end position="108"/>
    </location>
</feature>
<dbReference type="RefSeq" id="XP_046063252.1">
    <property type="nucleotide sequence ID" value="XM_046203479.1"/>
</dbReference>
<gene>
    <name evidence="2" type="ORF">OGAPHI_002593</name>
</gene>
<dbReference type="GeneID" id="70234560"/>
<protein>
    <submittedName>
        <fullName evidence="2">Uncharacterized protein</fullName>
    </submittedName>
</protein>
<accession>A0A9P8T771</accession>
<name>A0A9P8T771_9ASCO</name>
<dbReference type="AlphaFoldDB" id="A0A9P8T771"/>
<feature type="compositionally biased region" description="Polar residues" evidence="1">
    <location>
        <begin position="85"/>
        <end position="103"/>
    </location>
</feature>
<reference evidence="2" key="1">
    <citation type="journal article" date="2021" name="Open Biol.">
        <title>Shared evolutionary footprints suggest mitochondrial oxidative damage underlies multiple complex I losses in fungi.</title>
        <authorList>
            <person name="Schikora-Tamarit M.A."/>
            <person name="Marcet-Houben M."/>
            <person name="Nosek J."/>
            <person name="Gabaldon T."/>
        </authorList>
    </citation>
    <scope>NUCLEOTIDE SEQUENCE</scope>
    <source>
        <strain evidence="2">CBS6075</strain>
    </source>
</reference>
<reference evidence="2" key="2">
    <citation type="submission" date="2021-01" db="EMBL/GenBank/DDBJ databases">
        <authorList>
            <person name="Schikora-Tamarit M.A."/>
        </authorList>
    </citation>
    <scope>NUCLEOTIDE SEQUENCE</scope>
    <source>
        <strain evidence="2">CBS6075</strain>
    </source>
</reference>
<sequence>MEHRYKEVHGSHLGHVLLRTKQPQVLLVASRGGLELRLDAWSIVGTQLIVTNTTRPSSGCVVGSLKLHCFESSLVVRSDRRCNDEQQSSVGRANTKASSGSDQGRSKIKRVTSGVWDEALVNL</sequence>
<proteinExistence type="predicted"/>
<evidence type="ECO:0000313" key="3">
    <source>
        <dbReference type="Proteomes" id="UP000769157"/>
    </source>
</evidence>
<evidence type="ECO:0000256" key="1">
    <source>
        <dbReference type="SAM" id="MobiDB-lite"/>
    </source>
</evidence>
<dbReference type="OrthoDB" id="10430192at2759"/>